<protein>
    <submittedName>
        <fullName evidence="1">Uncharacterized protein</fullName>
    </submittedName>
</protein>
<accession>A0A3M7QJ10</accession>
<sequence>MTAKLKLHYIRINLSSQLSWIIAIKTYHNTNHRSFLPERLEKFVKNMKILYCLDQGLDNKTVPLDFPIHPSTVSYTKRCFRSNISNILIFANLCVRSFSIWICEQLKKLKVKRKKILNFCNILSFKIKTERFKTLFLHYESNNFIILDISQRN</sequence>
<evidence type="ECO:0000313" key="2">
    <source>
        <dbReference type="Proteomes" id="UP000276133"/>
    </source>
</evidence>
<dbReference type="EMBL" id="REGN01006007">
    <property type="protein sequence ID" value="RNA11243.1"/>
    <property type="molecule type" value="Genomic_DNA"/>
</dbReference>
<gene>
    <name evidence="1" type="ORF">BpHYR1_003748</name>
</gene>
<dbReference type="Proteomes" id="UP000276133">
    <property type="component" value="Unassembled WGS sequence"/>
</dbReference>
<reference evidence="1 2" key="1">
    <citation type="journal article" date="2018" name="Sci. Rep.">
        <title>Genomic signatures of local adaptation to the degree of environmental predictability in rotifers.</title>
        <authorList>
            <person name="Franch-Gras L."/>
            <person name="Hahn C."/>
            <person name="Garcia-Roger E.M."/>
            <person name="Carmona M.J."/>
            <person name="Serra M."/>
            <person name="Gomez A."/>
        </authorList>
    </citation>
    <scope>NUCLEOTIDE SEQUENCE [LARGE SCALE GENOMIC DNA]</scope>
    <source>
        <strain evidence="1">HYR1</strain>
    </source>
</reference>
<proteinExistence type="predicted"/>
<keyword evidence="2" id="KW-1185">Reference proteome</keyword>
<evidence type="ECO:0000313" key="1">
    <source>
        <dbReference type="EMBL" id="RNA11243.1"/>
    </source>
</evidence>
<organism evidence="1 2">
    <name type="scientific">Brachionus plicatilis</name>
    <name type="common">Marine rotifer</name>
    <name type="synonym">Brachionus muelleri</name>
    <dbReference type="NCBI Taxonomy" id="10195"/>
    <lineage>
        <taxon>Eukaryota</taxon>
        <taxon>Metazoa</taxon>
        <taxon>Spiralia</taxon>
        <taxon>Gnathifera</taxon>
        <taxon>Rotifera</taxon>
        <taxon>Eurotatoria</taxon>
        <taxon>Monogononta</taxon>
        <taxon>Pseudotrocha</taxon>
        <taxon>Ploima</taxon>
        <taxon>Brachionidae</taxon>
        <taxon>Brachionus</taxon>
    </lineage>
</organism>
<comment type="caution">
    <text evidence="1">The sequence shown here is derived from an EMBL/GenBank/DDBJ whole genome shotgun (WGS) entry which is preliminary data.</text>
</comment>
<dbReference type="AlphaFoldDB" id="A0A3M7QJ10"/>
<name>A0A3M7QJ10_BRAPC</name>